<name>A0A0N0P2C1_LEPSE</name>
<reference evidence="1 2" key="1">
    <citation type="journal article" date="2015" name="PLoS Pathog.">
        <title>Leptomonas seymouri: Adaptations to the Dixenous Life Cycle Analyzed by Genome Sequencing, Transcriptome Profiling and Co-infection with Leishmania donovani.</title>
        <authorList>
            <person name="Kraeva N."/>
            <person name="Butenko A."/>
            <person name="Hlavacova J."/>
            <person name="Kostygov A."/>
            <person name="Myskova J."/>
            <person name="Grybchuk D."/>
            <person name="Lestinova T."/>
            <person name="Votypka J."/>
            <person name="Volf P."/>
            <person name="Opperdoes F."/>
            <person name="Flegontov P."/>
            <person name="Lukes J."/>
            <person name="Yurchenko V."/>
        </authorList>
    </citation>
    <scope>NUCLEOTIDE SEQUENCE [LARGE SCALE GENOMIC DNA]</scope>
    <source>
        <strain evidence="1 2">ATCC 30220</strain>
    </source>
</reference>
<dbReference type="OrthoDB" id="5511466at2759"/>
<comment type="caution">
    <text evidence="1">The sequence shown here is derived from an EMBL/GenBank/DDBJ whole genome shotgun (WGS) entry which is preliminary data.</text>
</comment>
<dbReference type="Pfam" id="PF06127">
    <property type="entry name" value="Mpo1-like"/>
    <property type="match status" value="1"/>
</dbReference>
<dbReference type="PANTHER" id="PTHR34205">
    <property type="entry name" value="TRANSMEMBRANE PROTEIN"/>
    <property type="match status" value="1"/>
</dbReference>
<sequence length="108" mass="11637">MVNVDLKVGVSPSNTREYYVYYLAKHSKQWTRRLHLIGTAAGAVGVAVSASRLDTVCAVVSVAVGVAICWAGDIAVEGVQPTTFKNPLWSVYANFKMVAEMLTGKMSI</sequence>
<dbReference type="AlphaFoldDB" id="A0A0N0P2C1"/>
<evidence type="ECO:0000313" key="2">
    <source>
        <dbReference type="Proteomes" id="UP000038009"/>
    </source>
</evidence>
<proteinExistence type="predicted"/>
<dbReference type="VEuPathDB" id="TriTrypDB:Lsey_0547_0030"/>
<evidence type="ECO:0000313" key="1">
    <source>
        <dbReference type="EMBL" id="KPI82779.1"/>
    </source>
</evidence>
<organism evidence="1 2">
    <name type="scientific">Leptomonas seymouri</name>
    <dbReference type="NCBI Taxonomy" id="5684"/>
    <lineage>
        <taxon>Eukaryota</taxon>
        <taxon>Discoba</taxon>
        <taxon>Euglenozoa</taxon>
        <taxon>Kinetoplastea</taxon>
        <taxon>Metakinetoplastina</taxon>
        <taxon>Trypanosomatida</taxon>
        <taxon>Trypanosomatidae</taxon>
        <taxon>Leishmaniinae</taxon>
        <taxon>Leptomonas</taxon>
    </lineage>
</organism>
<accession>A0A0N0P2C1</accession>
<dbReference type="Proteomes" id="UP000038009">
    <property type="component" value="Unassembled WGS sequence"/>
</dbReference>
<dbReference type="PANTHER" id="PTHR34205:SF2">
    <property type="entry name" value="DUF962 DOMAIN-CONTAINING PROTEIN"/>
    <property type="match status" value="1"/>
</dbReference>
<protein>
    <submittedName>
        <fullName evidence="1">Uncharacterized protein</fullName>
    </submittedName>
</protein>
<dbReference type="InterPro" id="IPR009305">
    <property type="entry name" value="Mpo1-like"/>
</dbReference>
<dbReference type="EMBL" id="LJSK01000547">
    <property type="protein sequence ID" value="KPI82779.1"/>
    <property type="molecule type" value="Genomic_DNA"/>
</dbReference>
<gene>
    <name evidence="1" type="ORF">ABL78_8210</name>
</gene>
<keyword evidence="2" id="KW-1185">Reference proteome</keyword>
<dbReference type="OMA" id="FRHPLYS"/>